<feature type="compositionally biased region" description="Polar residues" evidence="12">
    <location>
        <begin position="48"/>
        <end position="61"/>
    </location>
</feature>
<dbReference type="FunFam" id="3.30.800.10:FF:000009">
    <property type="entry name" value="Phosphatidylinositol 4-phosphate 5-kinase its3"/>
    <property type="match status" value="1"/>
</dbReference>
<dbReference type="Pfam" id="PF01504">
    <property type="entry name" value="PIP5K"/>
    <property type="match status" value="1"/>
</dbReference>
<keyword evidence="3" id="KW-0597">Phosphoprotein</keyword>
<evidence type="ECO:0000256" key="11">
    <source>
        <dbReference type="PROSITE-ProRule" id="PRU00781"/>
    </source>
</evidence>
<dbReference type="HOGENOM" id="CLU_268642_0_0_1"/>
<feature type="region of interest" description="Disordered" evidence="12">
    <location>
        <begin position="739"/>
        <end position="765"/>
    </location>
</feature>
<evidence type="ECO:0000256" key="3">
    <source>
        <dbReference type="ARBA" id="ARBA00022553"/>
    </source>
</evidence>
<comment type="catalytic activity">
    <reaction evidence="1">
        <text>a 1,2-diacyl-sn-glycero-3-phospho-(1D-myo-inositol 4-phosphate) + ATP = a 1,2-diacyl-sn-glycero-3-phospho-(1D-myo-inositol-4,5-bisphosphate) + ADP + H(+)</text>
        <dbReference type="Rhea" id="RHEA:14425"/>
        <dbReference type="ChEBI" id="CHEBI:15378"/>
        <dbReference type="ChEBI" id="CHEBI:30616"/>
        <dbReference type="ChEBI" id="CHEBI:58178"/>
        <dbReference type="ChEBI" id="CHEBI:58456"/>
        <dbReference type="ChEBI" id="CHEBI:456216"/>
        <dbReference type="EC" id="2.7.1.68"/>
    </reaction>
</comment>
<organism evidence="14 15">
    <name type="scientific">Henningerozyma blattae (strain ATCC 34711 / CBS 6284 / DSM 70876 / NBRC 10599 / NRRL Y-10934 / UCD 77-7)</name>
    <name type="common">Yeast</name>
    <name type="synonym">Tetrapisispora blattae</name>
    <dbReference type="NCBI Taxonomy" id="1071380"/>
    <lineage>
        <taxon>Eukaryota</taxon>
        <taxon>Fungi</taxon>
        <taxon>Dikarya</taxon>
        <taxon>Ascomycota</taxon>
        <taxon>Saccharomycotina</taxon>
        <taxon>Saccharomycetes</taxon>
        <taxon>Saccharomycetales</taxon>
        <taxon>Saccharomycetaceae</taxon>
        <taxon>Henningerozyma</taxon>
    </lineage>
</organism>
<evidence type="ECO:0000256" key="9">
    <source>
        <dbReference type="ARBA" id="ARBA00080374"/>
    </source>
</evidence>
<gene>
    <name evidence="14" type="primary">TBLA0H03310</name>
    <name evidence="14" type="ORF">TBLA_0H03310</name>
</gene>
<dbReference type="FunCoup" id="I2H8B0">
    <property type="interactions" value="281"/>
</dbReference>
<keyword evidence="7 11" id="KW-0067">ATP-binding</keyword>
<feature type="region of interest" description="Disordered" evidence="12">
    <location>
        <begin position="197"/>
        <end position="222"/>
    </location>
</feature>
<dbReference type="SUPFAM" id="SSF56104">
    <property type="entry name" value="SAICAR synthase-like"/>
    <property type="match status" value="1"/>
</dbReference>
<dbReference type="PANTHER" id="PTHR23086">
    <property type="entry name" value="PHOSPHATIDYLINOSITOL-4-PHOSPHATE 5-KINASE"/>
    <property type="match status" value="1"/>
</dbReference>
<evidence type="ECO:0000256" key="7">
    <source>
        <dbReference type="ARBA" id="ARBA00022840"/>
    </source>
</evidence>
<feature type="region of interest" description="Disordered" evidence="12">
    <location>
        <begin position="248"/>
        <end position="277"/>
    </location>
</feature>
<dbReference type="OrthoDB" id="20783at2759"/>
<feature type="compositionally biased region" description="Polar residues" evidence="12">
    <location>
        <begin position="105"/>
        <end position="128"/>
    </location>
</feature>
<dbReference type="GO" id="GO:0005886">
    <property type="term" value="C:plasma membrane"/>
    <property type="evidence" value="ECO:0007669"/>
    <property type="project" value="TreeGrafter"/>
</dbReference>
<dbReference type="InParanoid" id="I2H8B0"/>
<evidence type="ECO:0000256" key="6">
    <source>
        <dbReference type="ARBA" id="ARBA00022777"/>
    </source>
</evidence>
<reference evidence="14 15" key="1">
    <citation type="journal article" date="2011" name="Proc. Natl. Acad. Sci. U.S.A.">
        <title>Evolutionary erosion of yeast sex chromosomes by mating-type switching accidents.</title>
        <authorList>
            <person name="Gordon J.L."/>
            <person name="Armisen D."/>
            <person name="Proux-Wera E."/>
            <person name="Oheigeartaigh S.S."/>
            <person name="Byrne K.P."/>
            <person name="Wolfe K.H."/>
        </authorList>
    </citation>
    <scope>NUCLEOTIDE SEQUENCE [LARGE SCALE GENOMIC DNA]</scope>
    <source>
        <strain evidence="15">ATCC 34711 / CBS 6284 / DSM 70876 / NBRC 10599 / NRRL Y-10934 / UCD 77-7</strain>
    </source>
</reference>
<evidence type="ECO:0000313" key="14">
    <source>
        <dbReference type="EMBL" id="CCH62612.1"/>
    </source>
</evidence>
<evidence type="ECO:0000256" key="4">
    <source>
        <dbReference type="ARBA" id="ARBA00022679"/>
    </source>
</evidence>
<dbReference type="PROSITE" id="PS51455">
    <property type="entry name" value="PIPK"/>
    <property type="match status" value="1"/>
</dbReference>
<evidence type="ECO:0000256" key="5">
    <source>
        <dbReference type="ARBA" id="ARBA00022741"/>
    </source>
</evidence>
<dbReference type="PANTHER" id="PTHR23086:SF8">
    <property type="entry name" value="PHOSPHATIDYLINOSITOL 5-PHOSPHATE 4-KINASE, ISOFORM A"/>
    <property type="match status" value="1"/>
</dbReference>
<dbReference type="GO" id="GO:0046854">
    <property type="term" value="P:phosphatidylinositol phosphate biosynthetic process"/>
    <property type="evidence" value="ECO:0007669"/>
    <property type="project" value="UniProtKB-ARBA"/>
</dbReference>
<dbReference type="GO" id="GO:0016308">
    <property type="term" value="F:1-phosphatidylinositol-4-phosphate 5-kinase activity"/>
    <property type="evidence" value="ECO:0007669"/>
    <property type="project" value="UniProtKB-EC"/>
</dbReference>
<sequence>MVLTSPTTHSNNTFLLDVSMARPSVSNNSSGINNISMTQHQHQHQHSRNLQPFPSNNTTFNGGDHSRSNSESMLESLKLSNHETSPPSTPTSIEESTPKKKHSISTDNTSIANSAHNTSSNVMSSKRNNLSNASSIHNIQISNNINNNSITSRSSTPFFDALDEPLGNLKLMNGSATTTTATTSDIFYSLNGSTHSLSHNNNNNNGNSNNNNSGSLPRGSLDPIFINKQKQLQIQKQIQIQQSQLLSQSQSQPQLQPQPQPQLQRSPPLQLQSHSQHRHIEDFKYPITDYDYDNDNNNNDNSTTMNEHIISQNNIHDNEYSPYISPIKEISVSPIHSTYSNISVLDELDRISKKHSPTFINPDADIHKDSRSISSSLHLNYDDDHFSLNGSINTSNNSISHPIPHNNTPTTPNNNSHTHTINNDKTIHQKYYAHIHQSPSKIQSTINKKNDNNSYNNDNKNININNRNINISNNNNNLNCDNINMDYDNVNTICDDSNVNYDNSNINYNNDTINDSTLPTDNTSLLEITALPTENQPHQLYNTNSISQTNTKERRQTISSTDHSIHTVGTTRDIRSGSNGSTVGSGAGVGSFILDNNSLIKTGSYLQTSNDDKILLNRRVLRLSKTNNLNNLRRKRRDTQDSTISNIPFHASKHSQIMPLDIPFTNAQRSTDELPLAISNTSIHDITNIRNDDELNVVTTTNNNNNNATTNLSSIDRRRTTNLSMLSLPISRLTVVTSNNNQDKAQRPSMRSGHYQSASTNSLPPSMIRKTKIKNKNDGGAKRSESATAEIKKMRESLVLKRELKKSKRKSFLIDDDRVLIGNRVSEGHVNFIIAYNMLTGIRVAVSRCSGIMKPLCQEDFTYTKKLAFDYHGNELTPSSQYAFKFKDYCPEVFREIRSLFGLDPADYLVSLTSKYILSELNSPGKSGSFFYYSRDYRYIIKTIHHAEHIHLRRHLKEYYLHIKNNPNTLVCQFYGLHRVKMPISFQNKVKHRKIYFIVMNNLFPPHLEIDRTFDLKGSTWKRFTPVDVKRLNKDPNYRPIMKDLNWIDLDGQIQFGPEKKKKFLKQLKKDVELMAKLNTMDYSLLLGIHHIKRKTPHIDADGHIIDSEDFDEFGNEMTHTSGLIRPHYFKSYEGGIRGSDENDKDIDVIYYMGIIDCLTNYSFVKKLETFWRSLRHDLKIVSAVPPGDYAGRFYEFIEDSVDPLPPKKFKDDPNKKRYKD</sequence>
<dbReference type="InterPro" id="IPR027484">
    <property type="entry name" value="PInositol-4-P-5-kinase_N"/>
</dbReference>
<dbReference type="eggNOG" id="KOG0229">
    <property type="taxonomic scope" value="Eukaryota"/>
</dbReference>
<keyword evidence="6 11" id="KW-0418">Kinase</keyword>
<evidence type="ECO:0000259" key="13">
    <source>
        <dbReference type="PROSITE" id="PS51455"/>
    </source>
</evidence>
<evidence type="ECO:0000256" key="2">
    <source>
        <dbReference type="ARBA" id="ARBA00012172"/>
    </source>
</evidence>
<keyword evidence="4 11" id="KW-0808">Transferase</keyword>
<feature type="compositionally biased region" description="Low complexity" evidence="12">
    <location>
        <begin position="26"/>
        <end position="40"/>
    </location>
</feature>
<evidence type="ECO:0000256" key="8">
    <source>
        <dbReference type="ARBA" id="ARBA00078403"/>
    </source>
</evidence>
<dbReference type="STRING" id="1071380.I2H8B0"/>
<dbReference type="InterPro" id="IPR027483">
    <property type="entry name" value="PInositol-4-P-4/5-kinase_C_sf"/>
</dbReference>
<dbReference type="EC" id="2.7.1.68" evidence="2"/>
<dbReference type="AlphaFoldDB" id="I2H8B0"/>
<evidence type="ECO:0000256" key="12">
    <source>
        <dbReference type="SAM" id="MobiDB-lite"/>
    </source>
</evidence>
<feature type="region of interest" description="Disordered" evidence="12">
    <location>
        <begin position="25"/>
        <end position="128"/>
    </location>
</feature>
<evidence type="ECO:0000256" key="1">
    <source>
        <dbReference type="ARBA" id="ARBA00000444"/>
    </source>
</evidence>
<feature type="compositionally biased region" description="Low complexity" evidence="12">
    <location>
        <begin position="197"/>
        <end position="216"/>
    </location>
</feature>
<keyword evidence="15" id="KW-1185">Reference proteome</keyword>
<dbReference type="RefSeq" id="XP_004182131.1">
    <property type="nucleotide sequence ID" value="XM_004182083.1"/>
</dbReference>
<proteinExistence type="predicted"/>
<dbReference type="KEGG" id="tbl:TBLA_0H03310"/>
<dbReference type="SMART" id="SM00330">
    <property type="entry name" value="PIPKc"/>
    <property type="match status" value="1"/>
</dbReference>
<dbReference type="Gene3D" id="3.30.800.10">
    <property type="entry name" value="Phosphatidylinositol Phosphate Kinase II Beta"/>
    <property type="match status" value="1"/>
</dbReference>
<feature type="compositionally biased region" description="Low complexity" evidence="12">
    <location>
        <begin position="83"/>
        <end position="95"/>
    </location>
</feature>
<feature type="domain" description="PIPK" evidence="13">
    <location>
        <begin position="822"/>
        <end position="1202"/>
    </location>
</feature>
<dbReference type="CDD" id="cd17303">
    <property type="entry name" value="PIPKc_PIP5K_yeast_like"/>
    <property type="match status" value="1"/>
</dbReference>
<dbReference type="InterPro" id="IPR002498">
    <property type="entry name" value="PInositol-4-P-4/5-kinase_core"/>
</dbReference>
<accession>I2H8B0</accession>
<dbReference type="EMBL" id="HE806323">
    <property type="protein sequence ID" value="CCH62612.1"/>
    <property type="molecule type" value="Genomic_DNA"/>
</dbReference>
<feature type="compositionally biased region" description="Low complexity" evidence="12">
    <location>
        <begin position="248"/>
        <end position="274"/>
    </location>
</feature>
<dbReference type="InterPro" id="IPR023610">
    <property type="entry name" value="PInositol-4/5-P-5/4-kinase"/>
</dbReference>
<dbReference type="Proteomes" id="UP000002866">
    <property type="component" value="Chromosome 8"/>
</dbReference>
<evidence type="ECO:0000256" key="10">
    <source>
        <dbReference type="ARBA" id="ARBA00082306"/>
    </source>
</evidence>
<dbReference type="GO" id="GO:0005524">
    <property type="term" value="F:ATP binding"/>
    <property type="evidence" value="ECO:0007669"/>
    <property type="project" value="UniProtKB-UniRule"/>
</dbReference>
<feature type="compositionally biased region" description="Polar residues" evidence="12">
    <location>
        <begin position="754"/>
        <end position="764"/>
    </location>
</feature>
<dbReference type="Gene3D" id="3.30.810.10">
    <property type="entry name" value="2-Layer Sandwich"/>
    <property type="match status" value="1"/>
</dbReference>
<dbReference type="GeneID" id="14497769"/>
<evidence type="ECO:0000313" key="15">
    <source>
        <dbReference type="Proteomes" id="UP000002866"/>
    </source>
</evidence>
<keyword evidence="5 11" id="KW-0547">Nucleotide-binding</keyword>
<name>I2H8B0_HENB6</name>
<protein>
    <recommendedName>
        <fullName evidence="2">1-phosphatidylinositol-4-phosphate 5-kinase</fullName>
        <ecNumber evidence="2">2.7.1.68</ecNumber>
    </recommendedName>
    <alternativeName>
        <fullName evidence="10">1-phosphatidylinositol 4-phosphate kinase</fullName>
    </alternativeName>
    <alternativeName>
        <fullName evidence="8">Diphosphoinositide kinase</fullName>
    </alternativeName>
    <alternativeName>
        <fullName evidence="9">PIP5K</fullName>
    </alternativeName>
</protein>
<feature type="region of interest" description="Disordered" evidence="12">
    <location>
        <begin position="439"/>
        <end position="459"/>
    </location>
</feature>